<dbReference type="RefSeq" id="WP_207395095.1">
    <property type="nucleotide sequence ID" value="NZ_JABRWO010000002.1"/>
</dbReference>
<dbReference type="Pfam" id="PF13478">
    <property type="entry name" value="XdhC_C"/>
    <property type="match status" value="1"/>
</dbReference>
<dbReference type="Proteomes" id="UP000551616">
    <property type="component" value="Unassembled WGS sequence"/>
</dbReference>
<evidence type="ECO:0000313" key="3">
    <source>
        <dbReference type="EMBL" id="MBA2113594.1"/>
    </source>
</evidence>
<evidence type="ECO:0000313" key="4">
    <source>
        <dbReference type="Proteomes" id="UP000551616"/>
    </source>
</evidence>
<dbReference type="InterPro" id="IPR003777">
    <property type="entry name" value="XdhC_CoxI"/>
</dbReference>
<dbReference type="Pfam" id="PF02625">
    <property type="entry name" value="XdhC_CoxI"/>
    <property type="match status" value="1"/>
</dbReference>
<accession>A0A7V8V298</accession>
<keyword evidence="4" id="KW-1185">Reference proteome</keyword>
<dbReference type="InterPro" id="IPR027051">
    <property type="entry name" value="XdhC_Rossmann_dom"/>
</dbReference>
<reference evidence="3 4" key="1">
    <citation type="submission" date="2020-05" db="EMBL/GenBank/DDBJ databases">
        <title>Bremerella alba sp. nov., a novel planctomycete isolated from the surface of the macroalga Fucus spiralis.</title>
        <authorList>
            <person name="Godinho O."/>
            <person name="Botelho R."/>
            <person name="Albuquerque L."/>
            <person name="Wiegand S."/>
            <person name="Da Costa M.S."/>
            <person name="Lobo-Da-Cunha A."/>
            <person name="Jogler C."/>
            <person name="Lage O.M."/>
        </authorList>
    </citation>
    <scope>NUCLEOTIDE SEQUENCE [LARGE SCALE GENOMIC DNA]</scope>
    <source>
        <strain evidence="3 4">FF15</strain>
    </source>
</reference>
<dbReference type="Gene3D" id="3.40.50.720">
    <property type="entry name" value="NAD(P)-binding Rossmann-like Domain"/>
    <property type="match status" value="1"/>
</dbReference>
<dbReference type="EMBL" id="JABRWO010000002">
    <property type="protein sequence ID" value="MBA2113594.1"/>
    <property type="molecule type" value="Genomic_DNA"/>
</dbReference>
<feature type="domain" description="XdhC Rossmann" evidence="2">
    <location>
        <begin position="196"/>
        <end position="339"/>
    </location>
</feature>
<protein>
    <submittedName>
        <fullName evidence="3">Putative xanthine dehydrogenase subunit A</fullName>
        <ecNumber evidence="3">1.17.1.4</ecNumber>
    </submittedName>
</protein>
<keyword evidence="3" id="KW-0560">Oxidoreductase</keyword>
<dbReference type="AlphaFoldDB" id="A0A7V8V298"/>
<dbReference type="InterPro" id="IPR052698">
    <property type="entry name" value="MoCofactor_Util/Proc"/>
</dbReference>
<proteinExistence type="predicted"/>
<sequence length="394" mass="43055">MRDLVKLAREALELGEPCVLCTVVRLEGSGYGQPGSRLLVTQSGERSGYISGGCLEKDLLRQVWSRTTHGPALLAFDTRGDSVSSSRYQTGCEGIVYVLCQRIESANSPAYQVMVESQLQGRSLRIGTVYRSESADVRVGHIWVERPRTEVCVDSMPYPLRERLTAAKANQTIEFLGSDGGTIEVAMEILIPPKELLIFGAGDDVIPLVAAANLQGWNVSVTGHRPELVTSVRFPGATVFCRPWDDATRALSIRSDTNVLMMTHDLEADFRLLPQLLESPSRSIGILGPKRRLGRLIQSLYRRGRAISAQEAERIRSPIGLDIGAATPTEVAASIIAELIALTNCREGGKLHNRSHPLHDRAEHEVLNPGKGQVHISEILPLTSPIQAESCPLD</sequence>
<dbReference type="PANTHER" id="PTHR30388:SF6">
    <property type="entry name" value="XANTHINE DEHYDROGENASE SUBUNIT A-RELATED"/>
    <property type="match status" value="1"/>
</dbReference>
<name>A0A7V8V298_9BACT</name>
<dbReference type="EC" id="1.17.1.4" evidence="3"/>
<evidence type="ECO:0000259" key="1">
    <source>
        <dbReference type="Pfam" id="PF02625"/>
    </source>
</evidence>
<organism evidence="3 4">
    <name type="scientific">Bremerella alba</name>
    <dbReference type="NCBI Taxonomy" id="980252"/>
    <lineage>
        <taxon>Bacteria</taxon>
        <taxon>Pseudomonadati</taxon>
        <taxon>Planctomycetota</taxon>
        <taxon>Planctomycetia</taxon>
        <taxon>Pirellulales</taxon>
        <taxon>Pirellulaceae</taxon>
        <taxon>Bremerella</taxon>
    </lineage>
</organism>
<dbReference type="PANTHER" id="PTHR30388">
    <property type="entry name" value="ALDEHYDE OXIDOREDUCTASE MOLYBDENUM COFACTOR ASSEMBLY PROTEIN"/>
    <property type="match status" value="1"/>
</dbReference>
<comment type="caution">
    <text evidence="3">The sequence shown here is derived from an EMBL/GenBank/DDBJ whole genome shotgun (WGS) entry which is preliminary data.</text>
</comment>
<evidence type="ECO:0000259" key="2">
    <source>
        <dbReference type="Pfam" id="PF13478"/>
    </source>
</evidence>
<gene>
    <name evidence="3" type="primary">pucA</name>
    <name evidence="3" type="ORF">HOV93_07430</name>
</gene>
<dbReference type="GO" id="GO:0004854">
    <property type="term" value="F:xanthine dehydrogenase activity"/>
    <property type="evidence" value="ECO:0007669"/>
    <property type="project" value="UniProtKB-EC"/>
</dbReference>
<feature type="domain" description="XdhC- CoxI" evidence="1">
    <location>
        <begin position="12"/>
        <end position="76"/>
    </location>
</feature>